<dbReference type="PANTHER" id="PTHR34072:SF57">
    <property type="entry name" value="RNA-DIRECTED DNA POLYMERASE"/>
    <property type="match status" value="1"/>
</dbReference>
<organism evidence="2 3">
    <name type="scientific">Mucuna pruriens</name>
    <name type="common">Velvet bean</name>
    <name type="synonym">Dolichos pruriens</name>
    <dbReference type="NCBI Taxonomy" id="157652"/>
    <lineage>
        <taxon>Eukaryota</taxon>
        <taxon>Viridiplantae</taxon>
        <taxon>Streptophyta</taxon>
        <taxon>Embryophyta</taxon>
        <taxon>Tracheophyta</taxon>
        <taxon>Spermatophyta</taxon>
        <taxon>Magnoliopsida</taxon>
        <taxon>eudicotyledons</taxon>
        <taxon>Gunneridae</taxon>
        <taxon>Pentapetalae</taxon>
        <taxon>rosids</taxon>
        <taxon>fabids</taxon>
        <taxon>Fabales</taxon>
        <taxon>Fabaceae</taxon>
        <taxon>Papilionoideae</taxon>
        <taxon>50 kb inversion clade</taxon>
        <taxon>NPAAA clade</taxon>
        <taxon>indigoferoid/millettioid clade</taxon>
        <taxon>Phaseoleae</taxon>
        <taxon>Mucuna</taxon>
    </lineage>
</organism>
<dbReference type="FunFam" id="3.10.20.370:FF:000001">
    <property type="entry name" value="Retrovirus-related Pol polyprotein from transposon 17.6-like protein"/>
    <property type="match status" value="1"/>
</dbReference>
<evidence type="ECO:0000313" key="3">
    <source>
        <dbReference type="Proteomes" id="UP000257109"/>
    </source>
</evidence>
<dbReference type="AlphaFoldDB" id="A0A371H5R4"/>
<protein>
    <submittedName>
        <fullName evidence="2">Retrovirus-related Pol polyprotein</fullName>
    </submittedName>
</protein>
<feature type="non-terminal residue" evidence="2">
    <location>
        <position position="1"/>
    </location>
</feature>
<dbReference type="InterPro" id="IPR043502">
    <property type="entry name" value="DNA/RNA_pol_sf"/>
</dbReference>
<dbReference type="Proteomes" id="UP000257109">
    <property type="component" value="Unassembled WGS sequence"/>
</dbReference>
<dbReference type="PANTHER" id="PTHR34072">
    <property type="entry name" value="ENZYMATIC POLYPROTEIN-RELATED"/>
    <property type="match status" value="1"/>
</dbReference>
<evidence type="ECO:0000259" key="1">
    <source>
        <dbReference type="Pfam" id="PF17919"/>
    </source>
</evidence>
<dbReference type="EMBL" id="QJKJ01003497">
    <property type="protein sequence ID" value="RDX98164.1"/>
    <property type="molecule type" value="Genomic_DNA"/>
</dbReference>
<feature type="domain" description="Reverse transcriptase/retrotransposon-derived protein RNase H-like" evidence="1">
    <location>
        <begin position="29"/>
        <end position="129"/>
    </location>
</feature>
<accession>A0A371H5R4</accession>
<dbReference type="CDD" id="cd09274">
    <property type="entry name" value="RNase_HI_RT_Ty3"/>
    <property type="match status" value="1"/>
</dbReference>
<dbReference type="Pfam" id="PF17919">
    <property type="entry name" value="RT_RNaseH_2"/>
    <property type="match status" value="1"/>
</dbReference>
<dbReference type="OrthoDB" id="10055717at2759"/>
<name>A0A371H5R4_MUCPR</name>
<gene>
    <name evidence="2" type="primary">pol</name>
    <name evidence="2" type="ORF">CR513_18932</name>
</gene>
<dbReference type="Gene3D" id="3.30.70.270">
    <property type="match status" value="1"/>
</dbReference>
<keyword evidence="3" id="KW-1185">Reference proteome</keyword>
<reference evidence="2" key="1">
    <citation type="submission" date="2018-05" db="EMBL/GenBank/DDBJ databases">
        <title>Draft genome of Mucuna pruriens seed.</title>
        <authorList>
            <person name="Nnadi N.E."/>
            <person name="Vos R."/>
            <person name="Hasami M.H."/>
            <person name="Devisetty U.K."/>
            <person name="Aguiy J.C."/>
        </authorList>
    </citation>
    <scope>NUCLEOTIDE SEQUENCE [LARGE SCALE GENOMIC DNA]</scope>
    <source>
        <strain evidence="2">JCA_2017</strain>
    </source>
</reference>
<proteinExistence type="predicted"/>
<evidence type="ECO:0000313" key="2">
    <source>
        <dbReference type="EMBL" id="RDX98164.1"/>
    </source>
</evidence>
<dbReference type="InterPro" id="IPR043128">
    <property type="entry name" value="Rev_trsase/Diguanyl_cyclase"/>
</dbReference>
<dbReference type="SUPFAM" id="SSF56672">
    <property type="entry name" value="DNA/RNA polymerases"/>
    <property type="match status" value="1"/>
</dbReference>
<sequence length="212" mass="24299">MVRFMSRQNFSKTALPLSKLLRKDVEFVFNKECIQAFEELKTRLTSTSILQAPNLELPFKLMCDASNSALRAVLSQRDKVSQSAYMIAYTSRTMDPTQINYTTTEKELLAIVFALDKFHSYLLDSKVIIFSDHAALKYLLKKPDAKPGLIRDQKGANNEVADHLSRIERELDPMPIRDDFLEEQLLHTDTSTPWFTNICNFIVVSQFPLEAS</sequence>
<dbReference type="InterPro" id="IPR041577">
    <property type="entry name" value="RT_RNaseH_2"/>
</dbReference>
<comment type="caution">
    <text evidence="2">The sequence shown here is derived from an EMBL/GenBank/DDBJ whole genome shotgun (WGS) entry which is preliminary data.</text>
</comment>